<organism evidence="2 3">
    <name type="scientific">Saliniramus fredricksonii</name>
    <dbReference type="NCBI Taxonomy" id="1653334"/>
    <lineage>
        <taxon>Bacteria</taxon>
        <taxon>Pseudomonadati</taxon>
        <taxon>Pseudomonadota</taxon>
        <taxon>Alphaproteobacteria</taxon>
        <taxon>Hyphomicrobiales</taxon>
        <taxon>Salinarimonadaceae</taxon>
        <taxon>Saliniramus</taxon>
    </lineage>
</organism>
<accession>A0ABY0K3I1</accession>
<feature type="domain" description="AMP-dependent synthetase/ligase" evidence="1">
    <location>
        <begin position="38"/>
        <end position="385"/>
    </location>
</feature>
<dbReference type="PROSITE" id="PS00455">
    <property type="entry name" value="AMP_BINDING"/>
    <property type="match status" value="1"/>
</dbReference>
<comment type="caution">
    <text evidence="2">The sequence shown here is derived from an EMBL/GenBank/DDBJ whole genome shotgun (WGS) entry which is preliminary data.</text>
</comment>
<dbReference type="InterPro" id="IPR045851">
    <property type="entry name" value="AMP-bd_C_sf"/>
</dbReference>
<dbReference type="InterPro" id="IPR042099">
    <property type="entry name" value="ANL_N_sf"/>
</dbReference>
<gene>
    <name evidence="2" type="ORF">GA0071312_0012</name>
</gene>
<evidence type="ECO:0000313" key="2">
    <source>
        <dbReference type="EMBL" id="SCC77983.1"/>
    </source>
</evidence>
<dbReference type="Gene3D" id="3.40.50.12780">
    <property type="entry name" value="N-terminal domain of ligase-like"/>
    <property type="match status" value="1"/>
</dbReference>
<dbReference type="PANTHER" id="PTHR45527">
    <property type="entry name" value="NONRIBOSOMAL PEPTIDE SYNTHETASE"/>
    <property type="match status" value="1"/>
</dbReference>
<proteinExistence type="predicted"/>
<dbReference type="SUPFAM" id="SSF56801">
    <property type="entry name" value="Acetyl-CoA synthetase-like"/>
    <property type="match status" value="1"/>
</dbReference>
<dbReference type="Proteomes" id="UP000182800">
    <property type="component" value="Unassembled WGS sequence"/>
</dbReference>
<sequence length="550" mass="59872">MSGSERMRREAAPAWSIGREAGRRADAAELGQLFACGAALHPERIAVDDGRTRYTFRELEQISQRLAAALEARGVVCGDRVAILADKVALMPAIAVAIWICGAVYVPLDSEAPPARIERMLSRLRPRLVLSCRDVAPPEGHAGLSWAMLKEIASDPHAVRRTEPVGMTTDASAYIVFTSGSTGEPKGVEITVGSLLAYFKAHNEVLRFGPQSRVISFTPFHFDVSIEDTLLPLSLGAFVYQYRGIVVGPLIRNVLTRERITHMIAVSTVLTLISNPASSINRDALPELGMVMTGAEVCDPKIINLWKSRLPGCRVINAYGPTETTIVCLCHTINEPDEDRSSSYPIGKPLEGVEATILAEDGSEVADGVQGELCIGGIQVMRGYFDQPVENDKVLFERNGLRFYRTGDICFRERDGALVFVGRRDDEVKIAGKRVHLGEVRQTVMSLPSVDRVAIGLVERGDRPEIAIIIVSESATIIDHARCHLSRELPGYMRPAIWVHADKVALSATGKTDEKLLLSKVAAAAAESSEYSFTITGDGEVVPIAEVQHV</sequence>
<dbReference type="RefSeq" id="WP_074443115.1">
    <property type="nucleotide sequence ID" value="NZ_FMBM01000001.1"/>
</dbReference>
<name>A0ABY0K3I1_9HYPH</name>
<dbReference type="EMBL" id="FMBM01000001">
    <property type="protein sequence ID" value="SCC77983.1"/>
    <property type="molecule type" value="Genomic_DNA"/>
</dbReference>
<dbReference type="Gene3D" id="3.30.300.30">
    <property type="match status" value="1"/>
</dbReference>
<dbReference type="InterPro" id="IPR000873">
    <property type="entry name" value="AMP-dep_synth/lig_dom"/>
</dbReference>
<evidence type="ECO:0000259" key="1">
    <source>
        <dbReference type="Pfam" id="PF00501"/>
    </source>
</evidence>
<dbReference type="Pfam" id="PF00501">
    <property type="entry name" value="AMP-binding"/>
    <property type="match status" value="1"/>
</dbReference>
<evidence type="ECO:0000313" key="3">
    <source>
        <dbReference type="Proteomes" id="UP000182800"/>
    </source>
</evidence>
<dbReference type="CDD" id="cd05930">
    <property type="entry name" value="A_NRPS"/>
    <property type="match status" value="1"/>
</dbReference>
<protein>
    <submittedName>
        <fullName evidence="2">Amino acid adenylation domain-containing protein</fullName>
    </submittedName>
</protein>
<keyword evidence="3" id="KW-1185">Reference proteome</keyword>
<dbReference type="PANTHER" id="PTHR45527:SF1">
    <property type="entry name" value="FATTY ACID SYNTHASE"/>
    <property type="match status" value="1"/>
</dbReference>
<reference evidence="2 3" key="1">
    <citation type="submission" date="2016-08" db="EMBL/GenBank/DDBJ databases">
        <authorList>
            <person name="Varghese N."/>
            <person name="Submissions Spin"/>
        </authorList>
    </citation>
    <scope>NUCLEOTIDE SEQUENCE [LARGE SCALE GENOMIC DNA]</scope>
    <source>
        <strain evidence="2 3">HL-109</strain>
    </source>
</reference>
<dbReference type="InterPro" id="IPR020845">
    <property type="entry name" value="AMP-binding_CS"/>
</dbReference>
<dbReference type="InterPro" id="IPR010071">
    <property type="entry name" value="AA_adenyl_dom"/>
</dbReference>
<dbReference type="NCBIfam" id="TIGR01733">
    <property type="entry name" value="AA-adenyl-dom"/>
    <property type="match status" value="1"/>
</dbReference>